<reference evidence="4 5" key="1">
    <citation type="journal article" date="2019" name="Int. J. Syst. Evol. Microbiol.">
        <title>The Global Catalogue of Microorganisms (GCM) 10K type strain sequencing project: providing services to taxonomists for standard genome sequencing and annotation.</title>
        <authorList>
            <consortium name="The Broad Institute Genomics Platform"/>
            <consortium name="The Broad Institute Genome Sequencing Center for Infectious Disease"/>
            <person name="Wu L."/>
            <person name="Ma J."/>
        </authorList>
    </citation>
    <scope>NUCLEOTIDE SEQUENCE [LARGE SCALE GENOMIC DNA]</scope>
    <source>
        <strain evidence="4 5">JCM 16009</strain>
    </source>
</reference>
<dbReference type="EMBL" id="BAAAQK010000025">
    <property type="protein sequence ID" value="GAA1871701.1"/>
    <property type="molecule type" value="Genomic_DNA"/>
</dbReference>
<keyword evidence="2" id="KW-0560">Oxidoreductase</keyword>
<name>A0ABN2NL32_9PSEU</name>
<dbReference type="PANTHER" id="PTHR43391:SF94">
    <property type="entry name" value="OXIDOREDUCTASE-RELATED"/>
    <property type="match status" value="1"/>
</dbReference>
<feature type="region of interest" description="Disordered" evidence="3">
    <location>
        <begin position="1"/>
        <end position="33"/>
    </location>
</feature>
<dbReference type="Proteomes" id="UP001500449">
    <property type="component" value="Unassembled WGS sequence"/>
</dbReference>
<gene>
    <name evidence="4" type="ORF">GCM10009836_60690</name>
</gene>
<dbReference type="InterPro" id="IPR036291">
    <property type="entry name" value="NAD(P)-bd_dom_sf"/>
</dbReference>
<dbReference type="CDD" id="cd05233">
    <property type="entry name" value="SDR_c"/>
    <property type="match status" value="1"/>
</dbReference>
<comment type="caution">
    <text evidence="4">The sequence shown here is derived from an EMBL/GenBank/DDBJ whole genome shotgun (WGS) entry which is preliminary data.</text>
</comment>
<evidence type="ECO:0000256" key="3">
    <source>
        <dbReference type="SAM" id="MobiDB-lite"/>
    </source>
</evidence>
<comment type="similarity">
    <text evidence="1">Belongs to the short-chain dehydrogenases/reductases (SDR) family.</text>
</comment>
<sequence>MVSANDSDSSRTHVTPCRAPVSSGVPVSEAGTKGPGTYVVSGGASGIGAAFAARVAAAGRNVVVFDRDAERLASVVSRTGAGTVRAVTGDATSVEDVSRAVEVATEVFGSLDGILAAAGLASADYHANGHNVFGGGGRPELWADMVLTNVLGPALLAQVALPALASSRGRIVLLGSVGGFTASPGNLYSATKWAVTGLAENLRMYATTVGVGVTLMAPGRTATPFFPELAGPAMGVESVVDAILFAFDQPAGVDVNTVVVRSIGELR</sequence>
<protein>
    <submittedName>
        <fullName evidence="4">SDR family oxidoreductase</fullName>
    </submittedName>
</protein>
<proteinExistence type="inferred from homology"/>
<evidence type="ECO:0000313" key="4">
    <source>
        <dbReference type="EMBL" id="GAA1871701.1"/>
    </source>
</evidence>
<evidence type="ECO:0000313" key="5">
    <source>
        <dbReference type="Proteomes" id="UP001500449"/>
    </source>
</evidence>
<organism evidence="4 5">
    <name type="scientific">Pseudonocardia ailaonensis</name>
    <dbReference type="NCBI Taxonomy" id="367279"/>
    <lineage>
        <taxon>Bacteria</taxon>
        <taxon>Bacillati</taxon>
        <taxon>Actinomycetota</taxon>
        <taxon>Actinomycetes</taxon>
        <taxon>Pseudonocardiales</taxon>
        <taxon>Pseudonocardiaceae</taxon>
        <taxon>Pseudonocardia</taxon>
    </lineage>
</organism>
<dbReference type="Gene3D" id="3.40.50.720">
    <property type="entry name" value="NAD(P)-binding Rossmann-like Domain"/>
    <property type="match status" value="1"/>
</dbReference>
<accession>A0ABN2NL32</accession>
<evidence type="ECO:0000256" key="2">
    <source>
        <dbReference type="ARBA" id="ARBA00023002"/>
    </source>
</evidence>
<dbReference type="InterPro" id="IPR002347">
    <property type="entry name" value="SDR_fam"/>
</dbReference>
<dbReference type="PRINTS" id="PR00081">
    <property type="entry name" value="GDHRDH"/>
</dbReference>
<dbReference type="Pfam" id="PF00106">
    <property type="entry name" value="adh_short"/>
    <property type="match status" value="1"/>
</dbReference>
<evidence type="ECO:0000256" key="1">
    <source>
        <dbReference type="ARBA" id="ARBA00006484"/>
    </source>
</evidence>
<dbReference type="SUPFAM" id="SSF51735">
    <property type="entry name" value="NAD(P)-binding Rossmann-fold domains"/>
    <property type="match status" value="1"/>
</dbReference>
<keyword evidence="5" id="KW-1185">Reference proteome</keyword>
<dbReference type="PANTHER" id="PTHR43391">
    <property type="entry name" value="RETINOL DEHYDROGENASE-RELATED"/>
    <property type="match status" value="1"/>
</dbReference>